<reference evidence="4 5" key="1">
    <citation type="submission" date="2024-10" db="EMBL/GenBank/DDBJ databases">
        <authorList>
            <person name="Kim D."/>
        </authorList>
    </citation>
    <scope>NUCLEOTIDE SEQUENCE [LARGE SCALE GENOMIC DNA]</scope>
    <source>
        <strain evidence="4">BH-2024</strain>
    </source>
</reference>
<protein>
    <recommendedName>
        <fullName evidence="3">DUF7087 domain-containing protein</fullName>
    </recommendedName>
</protein>
<dbReference type="Pfam" id="PF23346">
    <property type="entry name" value="DUF7087"/>
    <property type="match status" value="1"/>
</dbReference>
<dbReference type="PANTHER" id="PTHR36940:SF1">
    <property type="entry name" value="DUF3278 DOMAIN-CONTAINING PROTEIN"/>
    <property type="match status" value="1"/>
</dbReference>
<dbReference type="InterPro" id="IPR055514">
    <property type="entry name" value="DUF7087"/>
</dbReference>
<evidence type="ECO:0000259" key="3">
    <source>
        <dbReference type="Pfam" id="PF23346"/>
    </source>
</evidence>
<organism evidence="4 5">
    <name type="scientific">Heterodera trifolii</name>
    <dbReference type="NCBI Taxonomy" id="157864"/>
    <lineage>
        <taxon>Eukaryota</taxon>
        <taxon>Metazoa</taxon>
        <taxon>Ecdysozoa</taxon>
        <taxon>Nematoda</taxon>
        <taxon>Chromadorea</taxon>
        <taxon>Rhabditida</taxon>
        <taxon>Tylenchina</taxon>
        <taxon>Tylenchomorpha</taxon>
        <taxon>Tylenchoidea</taxon>
        <taxon>Heteroderidae</taxon>
        <taxon>Heteroderinae</taxon>
        <taxon>Heterodera</taxon>
    </lineage>
</organism>
<keyword evidence="5" id="KW-1185">Reference proteome</keyword>
<name>A0ABD2L749_9BILA</name>
<keyword evidence="2" id="KW-0812">Transmembrane</keyword>
<feature type="coiled-coil region" evidence="1">
    <location>
        <begin position="1"/>
        <end position="32"/>
    </location>
</feature>
<proteinExistence type="predicted"/>
<accession>A0ABD2L749</accession>
<feature type="transmembrane region" description="Helical" evidence="2">
    <location>
        <begin position="148"/>
        <end position="170"/>
    </location>
</feature>
<keyword evidence="1" id="KW-0175">Coiled coil</keyword>
<keyword evidence="2" id="KW-0472">Membrane</keyword>
<feature type="transmembrane region" description="Helical" evidence="2">
    <location>
        <begin position="116"/>
        <end position="136"/>
    </location>
</feature>
<comment type="caution">
    <text evidence="4">The sequence shown here is derived from an EMBL/GenBank/DDBJ whole genome shotgun (WGS) entry which is preliminary data.</text>
</comment>
<dbReference type="EMBL" id="JBICBT010000522">
    <property type="protein sequence ID" value="KAL3111065.1"/>
    <property type="molecule type" value="Genomic_DNA"/>
</dbReference>
<feature type="transmembrane region" description="Helical" evidence="2">
    <location>
        <begin position="74"/>
        <end position="96"/>
    </location>
</feature>
<evidence type="ECO:0000256" key="2">
    <source>
        <dbReference type="SAM" id="Phobius"/>
    </source>
</evidence>
<dbReference type="Proteomes" id="UP001620626">
    <property type="component" value="Unassembled WGS sequence"/>
</dbReference>
<dbReference type="AlphaFoldDB" id="A0ABD2L749"/>
<feature type="transmembrane region" description="Helical" evidence="2">
    <location>
        <begin position="46"/>
        <end position="68"/>
    </location>
</feature>
<dbReference type="PANTHER" id="PTHR36940">
    <property type="entry name" value="PROTEIN CBG20338"/>
    <property type="match status" value="1"/>
</dbReference>
<keyword evidence="2" id="KW-1133">Transmembrane helix</keyword>
<evidence type="ECO:0000256" key="1">
    <source>
        <dbReference type="SAM" id="Coils"/>
    </source>
</evidence>
<evidence type="ECO:0000313" key="4">
    <source>
        <dbReference type="EMBL" id="KAL3111065.1"/>
    </source>
</evidence>
<gene>
    <name evidence="4" type="ORF">niasHT_013089</name>
</gene>
<evidence type="ECO:0000313" key="5">
    <source>
        <dbReference type="Proteomes" id="UP001620626"/>
    </source>
</evidence>
<feature type="domain" description="DUF7087" evidence="3">
    <location>
        <begin position="43"/>
        <end position="172"/>
    </location>
</feature>
<sequence>MEQLDSTLNAAKHETERLADQLKKSAEQAQKEVRERTLHQDPYLRLVYQLQTAHLIALGIEVLTLYLGWRDVNFVWLLLPLLFCAGAIWIVSQRWYHQSDGRSDFNKVLSADKMPVRAKAALCLVGGFVLSLLAQWTAPTMGSTSIGLLFSLSSHAAVLIGAVCSAIELYEGVKLKNR</sequence>